<dbReference type="GO" id="GO:0000160">
    <property type="term" value="P:phosphorelay signal transduction system"/>
    <property type="evidence" value="ECO:0007669"/>
    <property type="project" value="UniProtKB-KW"/>
</dbReference>
<evidence type="ECO:0000259" key="2">
    <source>
        <dbReference type="Pfam" id="PF01627"/>
    </source>
</evidence>
<gene>
    <name evidence="3" type="ORF">CAK95_17960</name>
</gene>
<evidence type="ECO:0000313" key="3">
    <source>
        <dbReference type="EMBL" id="ARQ03041.1"/>
    </source>
</evidence>
<evidence type="ECO:0000256" key="1">
    <source>
        <dbReference type="ARBA" id="ARBA00023012"/>
    </source>
</evidence>
<accession>A0A1W7A0V9</accession>
<dbReference type="InterPro" id="IPR036641">
    <property type="entry name" value="HPT_dom_sf"/>
</dbReference>
<keyword evidence="1" id="KW-0902">Two-component regulatory system</keyword>
<dbReference type="OrthoDB" id="8454588at2"/>
<dbReference type="Gene3D" id="1.20.120.160">
    <property type="entry name" value="HPT domain"/>
    <property type="match status" value="1"/>
</dbReference>
<dbReference type="EMBL" id="CP021112">
    <property type="protein sequence ID" value="ARQ03041.1"/>
    <property type="molecule type" value="Genomic_DNA"/>
</dbReference>
<dbReference type="Pfam" id="PF01627">
    <property type="entry name" value="Hpt"/>
    <property type="match status" value="1"/>
</dbReference>
<dbReference type="SUPFAM" id="SSF47226">
    <property type="entry name" value="Histidine-containing phosphotransfer domain, HPT domain"/>
    <property type="match status" value="1"/>
</dbReference>
<protein>
    <recommendedName>
        <fullName evidence="2">HPt domain-containing protein</fullName>
    </recommendedName>
</protein>
<keyword evidence="4" id="KW-1185">Reference proteome</keyword>
<name>A0A1W7A0V9_9HYPH</name>
<dbReference type="GO" id="GO:0004672">
    <property type="term" value="F:protein kinase activity"/>
    <property type="evidence" value="ECO:0007669"/>
    <property type="project" value="UniProtKB-ARBA"/>
</dbReference>
<dbReference type="InterPro" id="IPR008207">
    <property type="entry name" value="Sig_transdc_His_kin_Hpt_dom"/>
</dbReference>
<evidence type="ECO:0000313" key="4">
    <source>
        <dbReference type="Proteomes" id="UP000194137"/>
    </source>
</evidence>
<feature type="domain" description="HPt" evidence="2">
    <location>
        <begin position="53"/>
        <end position="107"/>
    </location>
</feature>
<organism evidence="3 4">
    <name type="scientific">Pseudorhodoplanes sinuspersici</name>
    <dbReference type="NCBI Taxonomy" id="1235591"/>
    <lineage>
        <taxon>Bacteria</taxon>
        <taxon>Pseudomonadati</taxon>
        <taxon>Pseudomonadota</taxon>
        <taxon>Alphaproteobacteria</taxon>
        <taxon>Hyphomicrobiales</taxon>
        <taxon>Pseudorhodoplanes</taxon>
    </lineage>
</organism>
<dbReference type="KEGG" id="psin:CAK95_17960"/>
<dbReference type="Proteomes" id="UP000194137">
    <property type="component" value="Chromosome"/>
</dbReference>
<sequence>MLAPPIVPAQRPIDLVHLSRMTLDDRALEREVLALFDRQMLLMMERIGSSTPDVAAAAAHTLKGSATGIGAWQVANAAAAVETAAKDGDKFSWQQRVAGLDQAVRDARCGISELLQAG</sequence>
<dbReference type="STRING" id="1235591.CAK95_17960"/>
<dbReference type="AlphaFoldDB" id="A0A1W7A0V9"/>
<proteinExistence type="predicted"/>
<reference evidence="3 4" key="1">
    <citation type="submission" date="2017-05" db="EMBL/GenBank/DDBJ databases">
        <title>Full genome sequence of Pseudorhodoplanes sinuspersici.</title>
        <authorList>
            <person name="Dastgheib S.M.M."/>
            <person name="Shavandi M."/>
            <person name="Tirandaz H."/>
        </authorList>
    </citation>
    <scope>NUCLEOTIDE SEQUENCE [LARGE SCALE GENOMIC DNA]</scope>
    <source>
        <strain evidence="3 4">RIPI110</strain>
    </source>
</reference>